<keyword evidence="3" id="KW-1185">Reference proteome</keyword>
<feature type="compositionally biased region" description="Basic residues" evidence="1">
    <location>
        <begin position="61"/>
        <end position="71"/>
    </location>
</feature>
<accession>A0A7J7DH42</accession>
<reference evidence="2 3" key="1">
    <citation type="journal article" date="2020" name="Nat. Commun.">
        <title>Genome of Tripterygium wilfordii and identification of cytochrome P450 involved in triptolide biosynthesis.</title>
        <authorList>
            <person name="Tu L."/>
            <person name="Su P."/>
            <person name="Zhang Z."/>
            <person name="Gao L."/>
            <person name="Wang J."/>
            <person name="Hu T."/>
            <person name="Zhou J."/>
            <person name="Zhang Y."/>
            <person name="Zhao Y."/>
            <person name="Liu Y."/>
            <person name="Song Y."/>
            <person name="Tong Y."/>
            <person name="Lu Y."/>
            <person name="Yang J."/>
            <person name="Xu C."/>
            <person name="Jia M."/>
            <person name="Peters R.J."/>
            <person name="Huang L."/>
            <person name="Gao W."/>
        </authorList>
    </citation>
    <scope>NUCLEOTIDE SEQUENCE [LARGE SCALE GENOMIC DNA]</scope>
    <source>
        <strain evidence="3">cv. XIE 37</strain>
        <tissue evidence="2">Leaf</tissue>
    </source>
</reference>
<dbReference type="AlphaFoldDB" id="A0A7J7DH42"/>
<gene>
    <name evidence="2" type="ORF">HS088_TW07G01254</name>
</gene>
<dbReference type="EMBL" id="JAAARO010000007">
    <property type="protein sequence ID" value="KAF5745662.1"/>
    <property type="molecule type" value="Genomic_DNA"/>
</dbReference>
<evidence type="ECO:0000313" key="2">
    <source>
        <dbReference type="EMBL" id="KAF5745662.1"/>
    </source>
</evidence>
<dbReference type="Proteomes" id="UP000593562">
    <property type="component" value="Unassembled WGS sequence"/>
</dbReference>
<dbReference type="InParanoid" id="A0A7J7DH42"/>
<protein>
    <submittedName>
        <fullName evidence="2">Uncharacterized protein</fullName>
    </submittedName>
</protein>
<feature type="region of interest" description="Disordered" evidence="1">
    <location>
        <begin position="57"/>
        <end position="81"/>
    </location>
</feature>
<sequence>MIAEKRSLRTKAKKEDVFRFEQMDPSISRRGAEPVYCDKKGGDPDLEEIMKDGVTQALSSKRSKERMRNKLQKGGLSLVCV</sequence>
<evidence type="ECO:0000313" key="3">
    <source>
        <dbReference type="Proteomes" id="UP000593562"/>
    </source>
</evidence>
<organism evidence="2 3">
    <name type="scientific">Tripterygium wilfordii</name>
    <name type="common">Thunder God vine</name>
    <dbReference type="NCBI Taxonomy" id="458696"/>
    <lineage>
        <taxon>Eukaryota</taxon>
        <taxon>Viridiplantae</taxon>
        <taxon>Streptophyta</taxon>
        <taxon>Embryophyta</taxon>
        <taxon>Tracheophyta</taxon>
        <taxon>Spermatophyta</taxon>
        <taxon>Magnoliopsida</taxon>
        <taxon>eudicotyledons</taxon>
        <taxon>Gunneridae</taxon>
        <taxon>Pentapetalae</taxon>
        <taxon>rosids</taxon>
        <taxon>fabids</taxon>
        <taxon>Celastrales</taxon>
        <taxon>Celastraceae</taxon>
        <taxon>Tripterygium</taxon>
    </lineage>
</organism>
<comment type="caution">
    <text evidence="2">The sequence shown here is derived from an EMBL/GenBank/DDBJ whole genome shotgun (WGS) entry which is preliminary data.</text>
</comment>
<name>A0A7J7DH42_TRIWF</name>
<proteinExistence type="predicted"/>
<evidence type="ECO:0000256" key="1">
    <source>
        <dbReference type="SAM" id="MobiDB-lite"/>
    </source>
</evidence>